<organism evidence="3 4">
    <name type="scientific">Qipengyuania soli</name>
    <dbReference type="NCBI Taxonomy" id="2782568"/>
    <lineage>
        <taxon>Bacteria</taxon>
        <taxon>Pseudomonadati</taxon>
        <taxon>Pseudomonadota</taxon>
        <taxon>Alphaproteobacteria</taxon>
        <taxon>Sphingomonadales</taxon>
        <taxon>Erythrobacteraceae</taxon>
        <taxon>Qipengyuania</taxon>
    </lineage>
</organism>
<protein>
    <submittedName>
        <fullName evidence="3">Thioredoxin domain-containing protein</fullName>
    </submittedName>
</protein>
<keyword evidence="1" id="KW-0732">Signal</keyword>
<dbReference type="Proteomes" id="UP000594459">
    <property type="component" value="Chromosome"/>
</dbReference>
<dbReference type="PROSITE" id="PS51257">
    <property type="entry name" value="PROKAR_LIPOPROTEIN"/>
    <property type="match status" value="1"/>
</dbReference>
<evidence type="ECO:0000259" key="2">
    <source>
        <dbReference type="Pfam" id="PF13462"/>
    </source>
</evidence>
<keyword evidence="4" id="KW-1185">Reference proteome</keyword>
<name>A0A7S8F2H5_9SPHN</name>
<dbReference type="KEGG" id="qso:IRL76_08375"/>
<accession>A0A7S8F2H5</accession>
<evidence type="ECO:0000256" key="1">
    <source>
        <dbReference type="SAM" id="SignalP"/>
    </source>
</evidence>
<gene>
    <name evidence="3" type="ORF">IRL76_08375</name>
</gene>
<dbReference type="Gene3D" id="3.40.30.10">
    <property type="entry name" value="Glutaredoxin"/>
    <property type="match status" value="1"/>
</dbReference>
<dbReference type="EMBL" id="CP064654">
    <property type="protein sequence ID" value="QPC97916.1"/>
    <property type="molecule type" value="Genomic_DNA"/>
</dbReference>
<feature type="domain" description="Thioredoxin-like fold" evidence="2">
    <location>
        <begin position="57"/>
        <end position="242"/>
    </location>
</feature>
<dbReference type="InterPro" id="IPR036249">
    <property type="entry name" value="Thioredoxin-like_sf"/>
</dbReference>
<evidence type="ECO:0000313" key="4">
    <source>
        <dbReference type="Proteomes" id="UP000594459"/>
    </source>
</evidence>
<evidence type="ECO:0000313" key="3">
    <source>
        <dbReference type="EMBL" id="QPC97916.1"/>
    </source>
</evidence>
<dbReference type="Pfam" id="PF13462">
    <property type="entry name" value="Thioredoxin_4"/>
    <property type="match status" value="1"/>
</dbReference>
<proteinExistence type="predicted"/>
<dbReference type="RefSeq" id="WP_200980927.1">
    <property type="nucleotide sequence ID" value="NZ_CP064654.1"/>
</dbReference>
<dbReference type="InterPro" id="IPR012336">
    <property type="entry name" value="Thioredoxin-like_fold"/>
</dbReference>
<sequence>MTKTLRFAIAAPLALALAACGGTAEDTEALKGEAIAAIPAPAGTQWIDQAVETPDGGTLVGNPNAPLKLIEYGSVTCPTCARFSVEGSEELLNDYVNSGRVSFELRQFAIHGPIDLLLGRLTKCGPVTAVVPLADQVWGNHDAIMAPVQANGQAFEAAMSLPLEQRFVRAAEVLGYLDFFAARGVSEDQARQCLADGKSMEAAAAQTQRYSQEFNVGGTPTFELNGTRVDANTWAALEPILQRAGAR</sequence>
<feature type="signal peptide" evidence="1">
    <location>
        <begin position="1"/>
        <end position="24"/>
    </location>
</feature>
<reference evidence="3 4" key="1">
    <citation type="submission" date="2020-11" db="EMBL/GenBank/DDBJ databases">
        <title>The genome sequence of Erythrobacter sp. 6D36.</title>
        <authorList>
            <person name="Liu Y."/>
        </authorList>
    </citation>
    <scope>NUCLEOTIDE SEQUENCE [LARGE SCALE GENOMIC DNA]</scope>
    <source>
        <strain evidence="3 4">6D36</strain>
    </source>
</reference>
<dbReference type="SUPFAM" id="SSF52833">
    <property type="entry name" value="Thioredoxin-like"/>
    <property type="match status" value="1"/>
</dbReference>
<feature type="chain" id="PRO_5032906272" evidence="1">
    <location>
        <begin position="25"/>
        <end position="247"/>
    </location>
</feature>
<dbReference type="AlphaFoldDB" id="A0A7S8F2H5"/>
<dbReference type="Gene3D" id="1.10.40.110">
    <property type="match status" value="1"/>
</dbReference>